<proteinExistence type="predicted"/>
<dbReference type="Proteomes" id="UP001500542">
    <property type="component" value="Unassembled WGS sequence"/>
</dbReference>
<dbReference type="RefSeq" id="WP_343971133.1">
    <property type="nucleotide sequence ID" value="NZ_BAAAHK010000008.1"/>
</dbReference>
<evidence type="ECO:0000313" key="2">
    <source>
        <dbReference type="Proteomes" id="UP001500542"/>
    </source>
</evidence>
<comment type="caution">
    <text evidence="1">The sequence shown here is derived from an EMBL/GenBank/DDBJ whole genome shotgun (WGS) entry which is preliminary data.</text>
</comment>
<protein>
    <recommendedName>
        <fullName evidence="3">RNA-binding protein</fullName>
    </recommendedName>
</protein>
<organism evidence="1 2">
    <name type="scientific">Kribbella koreensis</name>
    <dbReference type="NCBI Taxonomy" id="57909"/>
    <lineage>
        <taxon>Bacteria</taxon>
        <taxon>Bacillati</taxon>
        <taxon>Actinomycetota</taxon>
        <taxon>Actinomycetes</taxon>
        <taxon>Propionibacteriales</taxon>
        <taxon>Kribbellaceae</taxon>
        <taxon>Kribbella</taxon>
    </lineage>
</organism>
<gene>
    <name evidence="1" type="ORF">GCM10009554_37050</name>
</gene>
<accession>A0ABP4AZ88</accession>
<name>A0ABP4AZ88_9ACTN</name>
<dbReference type="EMBL" id="BAAAHK010000008">
    <property type="protein sequence ID" value="GAA0943632.1"/>
    <property type="molecule type" value="Genomic_DNA"/>
</dbReference>
<sequence>MPNLPYVYQVTKYDPADRDDQGRYVGAEVTTSDHGPQESAYLSAVTSFAAESGVTELTVRDPHIPAFVSFGLEPPIEGHGLAGLFAPDLSDYFDGAVVSIEVGLALVRAMLRDHGAWCQLEVEDRFCVQVGYDQYLYIGSTTYCERALEVTVQAGLFPVRIDRSPYDDLDDDGPAQPADDAFWAEVASLAEGHGAVLLAEHFVRNGVRWHRVEPGHLHAVRRRLAPRAIVEIWPDCSTDFDTVRAQAASMELGCELIWVDRTGAIHTERVEEAAGLVIPGEAVGALVVSSTSDGYRPLAQAVLPDADGVLRARWVPFS</sequence>
<reference evidence="2" key="1">
    <citation type="journal article" date="2019" name="Int. J. Syst. Evol. Microbiol.">
        <title>The Global Catalogue of Microorganisms (GCM) 10K type strain sequencing project: providing services to taxonomists for standard genome sequencing and annotation.</title>
        <authorList>
            <consortium name="The Broad Institute Genomics Platform"/>
            <consortium name="The Broad Institute Genome Sequencing Center for Infectious Disease"/>
            <person name="Wu L."/>
            <person name="Ma J."/>
        </authorList>
    </citation>
    <scope>NUCLEOTIDE SEQUENCE [LARGE SCALE GENOMIC DNA]</scope>
    <source>
        <strain evidence="2">JCM 10977</strain>
    </source>
</reference>
<evidence type="ECO:0000313" key="1">
    <source>
        <dbReference type="EMBL" id="GAA0943632.1"/>
    </source>
</evidence>
<keyword evidence="2" id="KW-1185">Reference proteome</keyword>
<evidence type="ECO:0008006" key="3">
    <source>
        <dbReference type="Google" id="ProtNLM"/>
    </source>
</evidence>